<sequence length="621" mass="68359">MRPALYSSAPSQGNGREKLRKKMVACVPVGLALGLNKFLQHDSVGGLVLPYLLVLHIEISTFILYRSVYFNPISAHRTLIFKQDHLYTGTKTLGSPSALSILLPMSLRNHFTNVEEAASRHPSRVAFKIPEFNTKTNGIQVDDITYSQYLLDIERFAAYWYHVLNDVAGIPQRSVIALCSQGYKYVDILHVYGIFRAGYITQVITLFPDAPYDLIRGAFESAKPRAFIFESLYKDSGAVRNAPMPSYEALPSVDVVYSDIEHPLPQFPTVEAEDIAIIAQTSGTSSGVSKVIPGSYRWLDAKCRKASMRTAPSSQDKQDIYTRRGSIAFAGQFMFLAAAASHGACAVLLTNGQPTTSELVALIKKFNITKVHQFPQVIETHFQVARADPDVLSTFAGLDVLSYGGAGLRASEEEWAAQNGINLVGTRKDPRNLLRVHPGAIVKFVPFASRDLDGDSGLLELVIPPEAPECPDKSRRAEDGSFHTDDLFREVEPGAYIHCGRTGDWINMKSAWLCDTKGIENNARELCSDIITGCVVVGEGRPSPVLIVESHSENLEVLPAEIYGRIAPFHAGRHHFERIASEKMVIAVPPGTLPRTATKGTVQRRTAEVLFEKNLDGLFGL</sequence>
<dbReference type="SUPFAM" id="SSF56801">
    <property type="entry name" value="Acetyl-CoA synthetase-like"/>
    <property type="match status" value="1"/>
</dbReference>
<dbReference type="EMBL" id="JAACJN010000567">
    <property type="protein sequence ID" value="KAF5338775.1"/>
    <property type="molecule type" value="Genomic_DNA"/>
</dbReference>
<dbReference type="InterPro" id="IPR000873">
    <property type="entry name" value="AMP-dep_synth/lig_dom"/>
</dbReference>
<proteinExistence type="predicted"/>
<dbReference type="InterPro" id="IPR042099">
    <property type="entry name" value="ANL_N_sf"/>
</dbReference>
<comment type="caution">
    <text evidence="2">The sequence shown here is derived from an EMBL/GenBank/DDBJ whole genome shotgun (WGS) entry which is preliminary data.</text>
</comment>
<dbReference type="OrthoDB" id="3031955at2759"/>
<gene>
    <name evidence="2" type="ORF">D9757_014990</name>
</gene>
<evidence type="ECO:0000313" key="2">
    <source>
        <dbReference type="EMBL" id="KAF5338775.1"/>
    </source>
</evidence>
<protein>
    <recommendedName>
        <fullName evidence="1">AMP-dependent synthetase/ligase domain-containing protein</fullName>
    </recommendedName>
</protein>
<accession>A0A8H5CBI9</accession>
<organism evidence="2 3">
    <name type="scientific">Collybiopsis confluens</name>
    <dbReference type="NCBI Taxonomy" id="2823264"/>
    <lineage>
        <taxon>Eukaryota</taxon>
        <taxon>Fungi</taxon>
        <taxon>Dikarya</taxon>
        <taxon>Basidiomycota</taxon>
        <taxon>Agaricomycotina</taxon>
        <taxon>Agaricomycetes</taxon>
        <taxon>Agaricomycetidae</taxon>
        <taxon>Agaricales</taxon>
        <taxon>Marasmiineae</taxon>
        <taxon>Omphalotaceae</taxon>
        <taxon>Collybiopsis</taxon>
    </lineage>
</organism>
<evidence type="ECO:0000313" key="3">
    <source>
        <dbReference type="Proteomes" id="UP000518752"/>
    </source>
</evidence>
<dbReference type="AlphaFoldDB" id="A0A8H5CBI9"/>
<dbReference type="Proteomes" id="UP000518752">
    <property type="component" value="Unassembled WGS sequence"/>
</dbReference>
<feature type="domain" description="AMP-dependent synthetase/ligase" evidence="1">
    <location>
        <begin position="115"/>
        <end position="420"/>
    </location>
</feature>
<keyword evidence="3" id="KW-1185">Reference proteome</keyword>
<dbReference type="Pfam" id="PF23562">
    <property type="entry name" value="AMP-binding_C_3"/>
    <property type="match status" value="1"/>
</dbReference>
<name>A0A8H5CBI9_9AGAR</name>
<reference evidence="2 3" key="1">
    <citation type="journal article" date="2020" name="ISME J.">
        <title>Uncovering the hidden diversity of litter-decomposition mechanisms in mushroom-forming fungi.</title>
        <authorList>
            <person name="Floudas D."/>
            <person name="Bentzer J."/>
            <person name="Ahren D."/>
            <person name="Johansson T."/>
            <person name="Persson P."/>
            <person name="Tunlid A."/>
        </authorList>
    </citation>
    <scope>NUCLEOTIDE SEQUENCE [LARGE SCALE GENOMIC DNA]</scope>
    <source>
        <strain evidence="2 3">CBS 406.79</strain>
    </source>
</reference>
<evidence type="ECO:0000259" key="1">
    <source>
        <dbReference type="Pfam" id="PF00501"/>
    </source>
</evidence>
<dbReference type="Pfam" id="PF00501">
    <property type="entry name" value="AMP-binding"/>
    <property type="match status" value="1"/>
</dbReference>
<dbReference type="Gene3D" id="3.40.50.12780">
    <property type="entry name" value="N-terminal domain of ligase-like"/>
    <property type="match status" value="1"/>
</dbReference>